<keyword evidence="2" id="KW-0812">Transmembrane</keyword>
<name>A0A7S0WCT8_9CHLO</name>
<accession>A0A7S0WCT8</accession>
<evidence type="ECO:0000256" key="2">
    <source>
        <dbReference type="SAM" id="Phobius"/>
    </source>
</evidence>
<keyword evidence="2" id="KW-0472">Membrane</keyword>
<evidence type="ECO:0000256" key="1">
    <source>
        <dbReference type="SAM" id="MobiDB-lite"/>
    </source>
</evidence>
<feature type="transmembrane region" description="Helical" evidence="2">
    <location>
        <begin position="60"/>
        <end position="81"/>
    </location>
</feature>
<feature type="transmembrane region" description="Helical" evidence="2">
    <location>
        <begin position="111"/>
        <end position="133"/>
    </location>
</feature>
<gene>
    <name evidence="3" type="ORF">OMED0930_LOCUS2544</name>
</gene>
<feature type="transmembrane region" description="Helical" evidence="2">
    <location>
        <begin position="28"/>
        <end position="48"/>
    </location>
</feature>
<evidence type="ECO:0000313" key="3">
    <source>
        <dbReference type="EMBL" id="CAD8811450.1"/>
    </source>
</evidence>
<keyword evidence="2" id="KW-1133">Transmembrane helix</keyword>
<protein>
    <submittedName>
        <fullName evidence="3">Uncharacterized protein</fullName>
    </submittedName>
</protein>
<proteinExistence type="predicted"/>
<dbReference type="EMBL" id="HBFO01003703">
    <property type="protein sequence ID" value="CAD8811450.1"/>
    <property type="molecule type" value="Transcribed_RNA"/>
</dbReference>
<feature type="region of interest" description="Disordered" evidence="1">
    <location>
        <begin position="163"/>
        <end position="207"/>
    </location>
</feature>
<reference evidence="3" key="1">
    <citation type="submission" date="2021-01" db="EMBL/GenBank/DDBJ databases">
        <authorList>
            <person name="Corre E."/>
            <person name="Pelletier E."/>
            <person name="Niang G."/>
            <person name="Scheremetjew M."/>
            <person name="Finn R."/>
            <person name="Kale V."/>
            <person name="Holt S."/>
            <person name="Cochrane G."/>
            <person name="Meng A."/>
            <person name="Brown T."/>
            <person name="Cohen L."/>
        </authorList>
    </citation>
    <scope>NUCLEOTIDE SEQUENCE</scope>
    <source>
        <strain evidence="3">Clade-D-RCC1621</strain>
    </source>
</reference>
<dbReference type="AlphaFoldDB" id="A0A7S0WCT8"/>
<organism evidence="3">
    <name type="scientific">Ostreococcus mediterraneus</name>
    <dbReference type="NCBI Taxonomy" id="1486918"/>
    <lineage>
        <taxon>Eukaryota</taxon>
        <taxon>Viridiplantae</taxon>
        <taxon>Chlorophyta</taxon>
        <taxon>Mamiellophyceae</taxon>
        <taxon>Mamiellales</taxon>
        <taxon>Bathycoccaceae</taxon>
        <taxon>Ostreococcus</taxon>
    </lineage>
</organism>
<sequence length="207" mass="22828">MMIKYMKNRVFPYVGPSLEDPMAALRNYLLSVILAQLFYYVVATFTLLNRTVRRDGVSAWYGYVIGATFHMIWIMIAQGMFVQGFHPQFKAIDNEIPSGTMYSSTDSNRSLALTGLSYTSASLHVLLFLVLLFKRDSICGETAPRPAQVARTASRADTRSRFRVTPLSDDAASPANSSHAMEMGDARAAPTLGGSSSLRFGGDRFST</sequence>